<proteinExistence type="predicted"/>
<evidence type="ECO:0000256" key="1">
    <source>
        <dbReference type="SAM" id="Phobius"/>
    </source>
</evidence>
<dbReference type="AlphaFoldDB" id="A0A974SAZ8"/>
<sequence>MRVAGSVPRAWPHSVSGRQGARRIRRRYSPRYIAERQAVLVLILFIVLVIVLLYFT</sequence>
<keyword evidence="1" id="KW-1133">Transmembrane helix</keyword>
<dbReference type="Proteomes" id="UP000595841">
    <property type="component" value="Chromosome"/>
</dbReference>
<gene>
    <name evidence="2" type="ORF">JI735_17665</name>
</gene>
<feature type="transmembrane region" description="Helical" evidence="1">
    <location>
        <begin position="33"/>
        <end position="55"/>
    </location>
</feature>
<keyword evidence="1" id="KW-0472">Membrane</keyword>
<keyword evidence="3" id="KW-1185">Reference proteome</keyword>
<accession>A0A974SAZ8</accession>
<evidence type="ECO:0000313" key="2">
    <source>
        <dbReference type="EMBL" id="QQZ58616.1"/>
    </source>
</evidence>
<reference evidence="2 3" key="1">
    <citation type="submission" date="2021-01" db="EMBL/GenBank/DDBJ databases">
        <title>Whole genome sequence of Paenibacillus sonchi LMG 24727 for comparative genomics.</title>
        <authorList>
            <person name="Lee G."/>
            <person name="Kim M.-J."/>
            <person name="Lim K."/>
            <person name="Shin J.-H."/>
        </authorList>
    </citation>
    <scope>NUCLEOTIDE SEQUENCE [LARGE SCALE GENOMIC DNA]</scope>
    <source>
        <strain evidence="2 3">LMG 24727</strain>
    </source>
</reference>
<dbReference type="KEGG" id="pson:JI735_17665"/>
<dbReference type="RefSeq" id="WP_157771455.1">
    <property type="nucleotide sequence ID" value="NZ_CP068595.1"/>
</dbReference>
<organism evidence="2 3">
    <name type="scientific">Paenibacillus sonchi</name>
    <dbReference type="NCBI Taxonomy" id="373687"/>
    <lineage>
        <taxon>Bacteria</taxon>
        <taxon>Bacillati</taxon>
        <taxon>Bacillota</taxon>
        <taxon>Bacilli</taxon>
        <taxon>Bacillales</taxon>
        <taxon>Paenibacillaceae</taxon>
        <taxon>Paenibacillus</taxon>
        <taxon>Paenibacillus sonchi group</taxon>
    </lineage>
</organism>
<evidence type="ECO:0000313" key="3">
    <source>
        <dbReference type="Proteomes" id="UP000595841"/>
    </source>
</evidence>
<name>A0A974SAZ8_9BACL</name>
<protein>
    <submittedName>
        <fullName evidence="2">Uncharacterized protein</fullName>
    </submittedName>
</protein>
<dbReference type="EMBL" id="CP068595">
    <property type="protein sequence ID" value="QQZ58616.1"/>
    <property type="molecule type" value="Genomic_DNA"/>
</dbReference>
<keyword evidence="1" id="KW-0812">Transmembrane</keyword>